<gene>
    <name evidence="5" type="ORF">KCG35_10280</name>
</gene>
<dbReference type="InterPro" id="IPR051821">
    <property type="entry name" value="Asp/Asn_beta-hydroxylase"/>
</dbReference>
<organism evidence="5 6">
    <name type="scientific">Zooshikella harenae</name>
    <dbReference type="NCBI Taxonomy" id="2827238"/>
    <lineage>
        <taxon>Bacteria</taxon>
        <taxon>Pseudomonadati</taxon>
        <taxon>Pseudomonadota</taxon>
        <taxon>Gammaproteobacteria</taxon>
        <taxon>Oceanospirillales</taxon>
        <taxon>Zooshikellaceae</taxon>
        <taxon>Zooshikella</taxon>
    </lineage>
</organism>
<dbReference type="PANTHER" id="PTHR46332:SF5">
    <property type="entry name" value="ASPARTATE BETA-HYDROXYLASE DOMAIN CONTAINING 2"/>
    <property type="match status" value="1"/>
</dbReference>
<keyword evidence="2" id="KW-0223">Dioxygenase</keyword>
<evidence type="ECO:0000256" key="1">
    <source>
        <dbReference type="ARBA" id="ARBA00007730"/>
    </source>
</evidence>
<dbReference type="InterPro" id="IPR007803">
    <property type="entry name" value="Asp/Arg/Pro-Hydrxlase"/>
</dbReference>
<proteinExistence type="inferred from homology"/>
<name>A0ABS5ZBK9_9GAMM</name>
<dbReference type="InterPro" id="IPR027443">
    <property type="entry name" value="IPNS-like_sf"/>
</dbReference>
<dbReference type="Pfam" id="PF05118">
    <property type="entry name" value="Asp_Arg_Hydrox"/>
    <property type="match status" value="1"/>
</dbReference>
<evidence type="ECO:0000259" key="4">
    <source>
        <dbReference type="Pfam" id="PF05118"/>
    </source>
</evidence>
<comment type="caution">
    <text evidence="5">The sequence shown here is derived from an EMBL/GenBank/DDBJ whole genome shotgun (WGS) entry which is preliminary data.</text>
</comment>
<keyword evidence="6" id="KW-1185">Reference proteome</keyword>
<dbReference type="EMBL" id="JAGSOY010000019">
    <property type="protein sequence ID" value="MBU2711446.1"/>
    <property type="molecule type" value="Genomic_DNA"/>
</dbReference>
<comment type="similarity">
    <text evidence="1">Belongs to the aspartyl/asparaginyl beta-hydroxylase family.</text>
</comment>
<protein>
    <submittedName>
        <fullName evidence="5">Aspartyl/asparaginyl beta-hydroxylase domain-containing protein</fullName>
    </submittedName>
</protein>
<accession>A0ABS5ZBK9</accession>
<reference evidence="5 6" key="1">
    <citation type="submission" date="2021-04" db="EMBL/GenBank/DDBJ databases">
        <authorList>
            <person name="Pira H."/>
            <person name="Risdian C."/>
            <person name="Wink J."/>
        </authorList>
    </citation>
    <scope>NUCLEOTIDE SEQUENCE [LARGE SCALE GENOMIC DNA]</scope>
    <source>
        <strain evidence="5 6">WH53</strain>
    </source>
</reference>
<keyword evidence="3" id="KW-0560">Oxidoreductase</keyword>
<feature type="domain" description="Aspartyl/asparaginy/proline hydroxylase" evidence="4">
    <location>
        <begin position="83"/>
        <end position="230"/>
    </location>
</feature>
<dbReference type="SUPFAM" id="SSF51197">
    <property type="entry name" value="Clavaminate synthase-like"/>
    <property type="match status" value="1"/>
</dbReference>
<dbReference type="Proteomes" id="UP000690515">
    <property type="component" value="Unassembled WGS sequence"/>
</dbReference>
<evidence type="ECO:0000313" key="5">
    <source>
        <dbReference type="EMBL" id="MBU2711446.1"/>
    </source>
</evidence>
<evidence type="ECO:0000256" key="2">
    <source>
        <dbReference type="ARBA" id="ARBA00022964"/>
    </source>
</evidence>
<evidence type="ECO:0000256" key="3">
    <source>
        <dbReference type="ARBA" id="ARBA00023002"/>
    </source>
</evidence>
<sequence length="273" mass="31193">MLSSLGLTTEQLSQVEQLFTSSTQRFGQSSLDRLKQALLSQDLSPPQGNRWQQPKIFFPFLKSKPWYENNEIDGVQTLVSMANTIQGELEHALTLKKNYECSDKTGYNGQWNIFYLSRSPLLVDERIKYNQQCCPSTVEALKSLPRFAGTAWFSALNPHSSIPAHFGDTNLKLNLHLGLIVPDDCALRVAEESKAFLHHDCLIFADSFEHEAWNNSDTTRITLFADIWHPELTDAEVFVLSQLQAMYDVAIQQQRTQDIGGKHFLDNEKWWVL</sequence>
<evidence type="ECO:0000313" key="6">
    <source>
        <dbReference type="Proteomes" id="UP000690515"/>
    </source>
</evidence>
<dbReference type="RefSeq" id="WP_215819604.1">
    <property type="nucleotide sequence ID" value="NZ_JAGSOY010000019.1"/>
</dbReference>
<dbReference type="PANTHER" id="PTHR46332">
    <property type="entry name" value="ASPARTATE BETA-HYDROXYLASE DOMAIN-CONTAINING PROTEIN 2"/>
    <property type="match status" value="1"/>
</dbReference>
<dbReference type="Gene3D" id="2.60.120.330">
    <property type="entry name" value="B-lactam Antibiotic, Isopenicillin N Synthase, Chain"/>
    <property type="match status" value="1"/>
</dbReference>